<accession>A0ACB8N1Y2</accession>
<organism evidence="1 2">
    <name type="scientific">Citrus sinensis</name>
    <name type="common">Sweet orange</name>
    <name type="synonym">Citrus aurantium var. sinensis</name>
    <dbReference type="NCBI Taxonomy" id="2711"/>
    <lineage>
        <taxon>Eukaryota</taxon>
        <taxon>Viridiplantae</taxon>
        <taxon>Streptophyta</taxon>
        <taxon>Embryophyta</taxon>
        <taxon>Tracheophyta</taxon>
        <taxon>Spermatophyta</taxon>
        <taxon>Magnoliopsida</taxon>
        <taxon>eudicotyledons</taxon>
        <taxon>Gunneridae</taxon>
        <taxon>Pentapetalae</taxon>
        <taxon>rosids</taxon>
        <taxon>malvids</taxon>
        <taxon>Sapindales</taxon>
        <taxon>Rutaceae</taxon>
        <taxon>Aurantioideae</taxon>
        <taxon>Citrus</taxon>
    </lineage>
</organism>
<evidence type="ECO:0000313" key="2">
    <source>
        <dbReference type="Proteomes" id="UP000829398"/>
    </source>
</evidence>
<reference evidence="2" key="1">
    <citation type="journal article" date="2023" name="Hortic. Res.">
        <title>A chromosome-level phased genome enabling allele-level studies in sweet orange: a case study on citrus Huanglongbing tolerance.</title>
        <authorList>
            <person name="Wu B."/>
            <person name="Yu Q."/>
            <person name="Deng Z."/>
            <person name="Duan Y."/>
            <person name="Luo F."/>
            <person name="Gmitter F. Jr."/>
        </authorList>
    </citation>
    <scope>NUCLEOTIDE SEQUENCE [LARGE SCALE GENOMIC DNA]</scope>
    <source>
        <strain evidence="2">cv. Valencia</strain>
    </source>
</reference>
<proteinExistence type="predicted"/>
<evidence type="ECO:0000313" key="1">
    <source>
        <dbReference type="EMBL" id="KAH9792091.1"/>
    </source>
</evidence>
<sequence>MLIASKNRDEIERLKKQLASEFAMKDLGDAQRILGMEICRDKKNRSCVGSLMYAMVCTRPDISQAVSMDCGQQYVGYCDSDFVGDLDKRRSTTDYVFTLGRGSISWRSILQSTIALSTMEAEYIIVTEAVKEVIWLRGLLSDLRVIQKNIEVFCDNQSAIFLAKNPTYHARTKHIDVKYHYVREVIKGSDVLLKKMDTKDNPSDILTNVIFGVKFQYCLKLIQIFRMH</sequence>
<protein>
    <submittedName>
        <fullName evidence="1">Uncharacterized protein</fullName>
    </submittedName>
</protein>
<comment type="caution">
    <text evidence="1">The sequence shown here is derived from an EMBL/GenBank/DDBJ whole genome shotgun (WGS) entry which is preliminary data.</text>
</comment>
<keyword evidence="2" id="KW-1185">Reference proteome</keyword>
<dbReference type="EMBL" id="CM039171">
    <property type="protein sequence ID" value="KAH9792091.1"/>
    <property type="molecule type" value="Genomic_DNA"/>
</dbReference>
<gene>
    <name evidence="1" type="ORF">KPL71_003988</name>
</gene>
<dbReference type="Proteomes" id="UP000829398">
    <property type="component" value="Chromosome 2"/>
</dbReference>
<name>A0ACB8N1Y2_CITSI</name>